<dbReference type="KEGG" id="arac:E0W69_004300"/>
<reference evidence="1 2" key="1">
    <citation type="submission" date="2019-09" db="EMBL/GenBank/DDBJ databases">
        <title>Complete genome sequence of Arachidicoccus sp. B3-10 isolated from apple orchard soil.</title>
        <authorList>
            <person name="Kim H.S."/>
            <person name="Han K.-I."/>
            <person name="Suh M.K."/>
            <person name="Lee K.C."/>
            <person name="Eom M.K."/>
            <person name="Kim J.-S."/>
            <person name="Kang S.W."/>
            <person name="Sin Y."/>
            <person name="Lee J.-S."/>
        </authorList>
    </citation>
    <scope>NUCLEOTIDE SEQUENCE [LARGE SCALE GENOMIC DNA]</scope>
    <source>
        <strain evidence="1 2">B3-10</strain>
    </source>
</reference>
<sequence length="188" mass="23077">MQNIEPFYNWRHLYTAEEDERSPFFGRIYSEFEYSQTVYNYYIHPQWDEFGSKTLYLKILFIDYDQGFTIIELIGEWNDAIEDDIMTLKRELIDNMLHHGIFHFILIGENVFNYHSGDLDYYEEWYEEVAEENGWIVLLNMSEAALQDFKKRKVQYYIELMDIDNWRIYKPEHLFQLINDKINSRLNE</sequence>
<evidence type="ECO:0000313" key="2">
    <source>
        <dbReference type="Proteomes" id="UP000292424"/>
    </source>
</evidence>
<dbReference type="AlphaFoldDB" id="A0A5P2FXJ2"/>
<dbReference type="OrthoDB" id="653988at2"/>
<accession>A0A5P2FXJ2</accession>
<evidence type="ECO:0000313" key="1">
    <source>
        <dbReference type="EMBL" id="QES87915.1"/>
    </source>
</evidence>
<proteinExistence type="predicted"/>
<gene>
    <name evidence="1" type="ORF">E0W69_004300</name>
</gene>
<organism evidence="1 2">
    <name type="scientific">Rhizosphaericola mali</name>
    <dbReference type="NCBI Taxonomy" id="2545455"/>
    <lineage>
        <taxon>Bacteria</taxon>
        <taxon>Pseudomonadati</taxon>
        <taxon>Bacteroidota</taxon>
        <taxon>Chitinophagia</taxon>
        <taxon>Chitinophagales</taxon>
        <taxon>Chitinophagaceae</taxon>
        <taxon>Rhizosphaericola</taxon>
    </lineage>
</organism>
<dbReference type="RefSeq" id="WP_131328802.1">
    <property type="nucleotide sequence ID" value="NZ_CP044016.1"/>
</dbReference>
<keyword evidence="2" id="KW-1185">Reference proteome</keyword>
<name>A0A5P2FXJ2_9BACT</name>
<dbReference type="Proteomes" id="UP000292424">
    <property type="component" value="Chromosome"/>
</dbReference>
<protein>
    <submittedName>
        <fullName evidence="1">Uncharacterized protein</fullName>
    </submittedName>
</protein>
<dbReference type="EMBL" id="CP044016">
    <property type="protein sequence ID" value="QES87915.1"/>
    <property type="molecule type" value="Genomic_DNA"/>
</dbReference>